<sequence length="318" mass="36188">MAVNITRFHNVFLYQSHATVPELLQDMEVLGHLDARAEEQLGAMKKGIWLTGVPGGVLIGLCWGLWASSADGTTPLSGEEAQFANWALAVGLLLLGASLSLFIWRSRLRPRDLDNRRYDLARVLLKRLHVDLAPDASVRLKLDLRQPDVQDKRVKQELVGWWDTQFFVDPWFTLEGRLADGTFLKIHMVERLQKRERSKTSASGKTRTKTKTKGFARLEVSLRVKADRHPGLGALKAQATAATRLPRRVELERVRVAADRLSLRARLAQDWVAREGRALEKDDASRTATMMLLSLYQVLHYARRRGKWQAARRQRRSV</sequence>
<keyword evidence="1" id="KW-0812">Transmembrane</keyword>
<proteinExistence type="predicted"/>
<keyword evidence="1" id="KW-1133">Transmembrane helix</keyword>
<keyword evidence="3" id="KW-1185">Reference proteome</keyword>
<protein>
    <submittedName>
        <fullName evidence="2">Uncharacterized protein</fullName>
    </submittedName>
</protein>
<keyword evidence="1" id="KW-0472">Membrane</keyword>
<name>A0ABR9PFG5_9BACT</name>
<dbReference type="RefSeq" id="WP_193346092.1">
    <property type="nucleotide sequence ID" value="NZ_CBCSIP010000089.1"/>
</dbReference>
<dbReference type="Proteomes" id="UP001516472">
    <property type="component" value="Unassembled WGS sequence"/>
</dbReference>
<gene>
    <name evidence="2" type="ORF">G4177_00535</name>
</gene>
<evidence type="ECO:0000256" key="1">
    <source>
        <dbReference type="SAM" id="Phobius"/>
    </source>
</evidence>
<feature type="transmembrane region" description="Helical" evidence="1">
    <location>
        <begin position="86"/>
        <end position="104"/>
    </location>
</feature>
<comment type="caution">
    <text evidence="2">The sequence shown here is derived from an EMBL/GenBank/DDBJ whole genome shotgun (WGS) entry which is preliminary data.</text>
</comment>
<reference evidence="2 3" key="1">
    <citation type="submission" date="2020-02" db="EMBL/GenBank/DDBJ databases">
        <authorList>
            <person name="Babadi Z.K."/>
            <person name="Risdian C."/>
            <person name="Ebrahimipour G.H."/>
            <person name="Wink J."/>
        </authorList>
    </citation>
    <scope>NUCLEOTIDE SEQUENCE [LARGE SCALE GENOMIC DNA]</scope>
    <source>
        <strain evidence="2 3">ZKHCc1 1396</strain>
    </source>
</reference>
<dbReference type="EMBL" id="JAAIYO010000001">
    <property type="protein sequence ID" value="MBE4746656.1"/>
    <property type="molecule type" value="Genomic_DNA"/>
</dbReference>
<evidence type="ECO:0000313" key="2">
    <source>
        <dbReference type="EMBL" id="MBE4746656.1"/>
    </source>
</evidence>
<evidence type="ECO:0000313" key="3">
    <source>
        <dbReference type="Proteomes" id="UP001516472"/>
    </source>
</evidence>
<accession>A0ABR9PFG5</accession>
<feature type="transmembrane region" description="Helical" evidence="1">
    <location>
        <begin position="48"/>
        <end position="66"/>
    </location>
</feature>
<organism evidence="2 3">
    <name type="scientific">Corallococcus soli</name>
    <dbReference type="NCBI Taxonomy" id="2710757"/>
    <lineage>
        <taxon>Bacteria</taxon>
        <taxon>Pseudomonadati</taxon>
        <taxon>Myxococcota</taxon>
        <taxon>Myxococcia</taxon>
        <taxon>Myxococcales</taxon>
        <taxon>Cystobacterineae</taxon>
        <taxon>Myxococcaceae</taxon>
        <taxon>Corallococcus</taxon>
    </lineage>
</organism>